<dbReference type="InterPro" id="IPR036061">
    <property type="entry name" value="CheW-like_dom_sf"/>
</dbReference>
<evidence type="ECO:0000259" key="1">
    <source>
        <dbReference type="Pfam" id="PF01584"/>
    </source>
</evidence>
<dbReference type="KEGG" id="aprs:BI364_01430"/>
<feature type="domain" description="CheW-like" evidence="1">
    <location>
        <begin position="15"/>
        <end position="85"/>
    </location>
</feature>
<sequence>MAMNAVGSLLVELISHRHWLIPQAILAEIVPADPLQPMSGAPTWIRGRLAWRGQQPVVIEPGVFCGLGAGEEALANRYAVIYALEHLPGLTYYALPLAAIPHPMRLGAEDLIAEPGEEACELEAYRVNLGERQAAIPDFAALERRLAGQLAGVQTTSST</sequence>
<dbReference type="RefSeq" id="WP_070077236.1">
    <property type="nucleotide sequence ID" value="NZ_CP017415.1"/>
</dbReference>
<dbReference type="GO" id="GO:0007165">
    <property type="term" value="P:signal transduction"/>
    <property type="evidence" value="ECO:0007669"/>
    <property type="project" value="InterPro"/>
</dbReference>
<dbReference type="Pfam" id="PF01584">
    <property type="entry name" value="CheW"/>
    <property type="match status" value="1"/>
</dbReference>
<accession>A0A1D8IK44</accession>
<dbReference type="SUPFAM" id="SSF50341">
    <property type="entry name" value="CheW-like"/>
    <property type="match status" value="1"/>
</dbReference>
<protein>
    <recommendedName>
        <fullName evidence="1">CheW-like domain-containing protein</fullName>
    </recommendedName>
</protein>
<organism evidence="2 3">
    <name type="scientific">Acidihalobacter yilgarnensis</name>
    <dbReference type="NCBI Taxonomy" id="2819280"/>
    <lineage>
        <taxon>Bacteria</taxon>
        <taxon>Pseudomonadati</taxon>
        <taxon>Pseudomonadota</taxon>
        <taxon>Gammaproteobacteria</taxon>
        <taxon>Chromatiales</taxon>
        <taxon>Ectothiorhodospiraceae</taxon>
        <taxon>Acidihalobacter</taxon>
    </lineage>
</organism>
<dbReference type="AlphaFoldDB" id="A0A1D8IK44"/>
<dbReference type="EMBL" id="CP017415">
    <property type="protein sequence ID" value="AOU96843.1"/>
    <property type="molecule type" value="Genomic_DNA"/>
</dbReference>
<dbReference type="Gene3D" id="2.40.50.180">
    <property type="entry name" value="CheA-289, Domain 4"/>
    <property type="match status" value="1"/>
</dbReference>
<proteinExistence type="predicted"/>
<keyword evidence="3" id="KW-1185">Reference proteome</keyword>
<reference evidence="3" key="1">
    <citation type="submission" date="2016-09" db="EMBL/GenBank/DDBJ databases">
        <title>Acidihalobacter prosperus F5.</title>
        <authorList>
            <person name="Khaleque H.N."/>
            <person name="Ramsay J.P."/>
            <person name="Kaksonen A.H."/>
            <person name="Boxall N.J."/>
            <person name="Watkin E.L.J."/>
        </authorList>
    </citation>
    <scope>NUCLEOTIDE SEQUENCE [LARGE SCALE GENOMIC DNA]</scope>
    <source>
        <strain evidence="3">F5</strain>
    </source>
</reference>
<dbReference type="GO" id="GO:0006935">
    <property type="term" value="P:chemotaxis"/>
    <property type="evidence" value="ECO:0007669"/>
    <property type="project" value="InterPro"/>
</dbReference>
<evidence type="ECO:0000313" key="3">
    <source>
        <dbReference type="Proteomes" id="UP000095401"/>
    </source>
</evidence>
<dbReference type="InterPro" id="IPR002545">
    <property type="entry name" value="CheW-lke_dom"/>
</dbReference>
<dbReference type="Proteomes" id="UP000095401">
    <property type="component" value="Chromosome"/>
</dbReference>
<name>A0A1D8IK44_9GAMM</name>
<gene>
    <name evidence="2" type="ORF">BI364_01430</name>
</gene>
<evidence type="ECO:0000313" key="2">
    <source>
        <dbReference type="EMBL" id="AOU96843.1"/>
    </source>
</evidence>